<dbReference type="Proteomes" id="UP001207626">
    <property type="component" value="Unassembled WGS sequence"/>
</dbReference>
<accession>A0ABT4DZZ0</accession>
<organism evidence="1 2">
    <name type="scientific">Paenibacillus apiarius</name>
    <dbReference type="NCBI Taxonomy" id="46240"/>
    <lineage>
        <taxon>Bacteria</taxon>
        <taxon>Bacillati</taxon>
        <taxon>Bacillota</taxon>
        <taxon>Bacilli</taxon>
        <taxon>Bacillales</taxon>
        <taxon>Paenibacillaceae</taxon>
        <taxon>Paenibacillus</taxon>
    </lineage>
</organism>
<comment type="caution">
    <text evidence="1">The sequence shown here is derived from an EMBL/GenBank/DDBJ whole genome shotgun (WGS) entry which is preliminary data.</text>
</comment>
<keyword evidence="2" id="KW-1185">Reference proteome</keyword>
<evidence type="ECO:0000313" key="2">
    <source>
        <dbReference type="Proteomes" id="UP001207626"/>
    </source>
</evidence>
<protein>
    <submittedName>
        <fullName evidence="1">Transposase</fullName>
    </submittedName>
</protein>
<dbReference type="EMBL" id="JAMDLW010000033">
    <property type="protein sequence ID" value="MCY9522315.1"/>
    <property type="molecule type" value="Genomic_DNA"/>
</dbReference>
<sequence>MSLTFIRGIEKYFLFAEIFLNKFCIMKIVAKAVDEVRTCEQRQTPELKGSSLQTGRSYHLKLALQDLWTTSYILADVYLREWIGLGHPIPNQVHDQLEKYEKTSRGKHLALVPQQD</sequence>
<gene>
    <name evidence="1" type="ORF">M5X09_22110</name>
</gene>
<evidence type="ECO:0000313" key="1">
    <source>
        <dbReference type="EMBL" id="MCY9522315.1"/>
    </source>
</evidence>
<name>A0ABT4DZZ0_9BACL</name>
<proteinExistence type="predicted"/>
<reference evidence="1 2" key="1">
    <citation type="submission" date="2022-05" db="EMBL/GenBank/DDBJ databases">
        <title>Genome Sequencing of Bee-Associated Microbes.</title>
        <authorList>
            <person name="Dunlap C."/>
        </authorList>
    </citation>
    <scope>NUCLEOTIDE SEQUENCE [LARGE SCALE GENOMIC DNA]</scope>
    <source>
        <strain evidence="1 2">NRRL NRS-1438</strain>
    </source>
</reference>